<name>A0A0G1D594_9BACT</name>
<organism evidence="1 2">
    <name type="scientific">Candidatus Magasanikbacteria bacterium GW2011_GWA2_42_32</name>
    <dbReference type="NCBI Taxonomy" id="1619039"/>
    <lineage>
        <taxon>Bacteria</taxon>
        <taxon>Candidatus Magasanikiibacteriota</taxon>
    </lineage>
</organism>
<comment type="caution">
    <text evidence="1">The sequence shown here is derived from an EMBL/GenBank/DDBJ whole genome shotgun (WGS) entry which is preliminary data.</text>
</comment>
<protein>
    <submittedName>
        <fullName evidence="1">Uncharacterized protein</fullName>
    </submittedName>
</protein>
<dbReference type="Proteomes" id="UP000034837">
    <property type="component" value="Unassembled WGS sequence"/>
</dbReference>
<sequence>MAKNLPKLPFGSMPFSVTVDYNQSKEQMLVDTGF</sequence>
<accession>A0A0G1D594</accession>
<gene>
    <name evidence="1" type="ORF">UV20_C0003G0130</name>
</gene>
<dbReference type="EMBL" id="LCDO01000003">
    <property type="protein sequence ID" value="KKS57188.1"/>
    <property type="molecule type" value="Genomic_DNA"/>
</dbReference>
<proteinExistence type="predicted"/>
<reference evidence="1 2" key="1">
    <citation type="journal article" date="2015" name="Nature">
        <title>rRNA introns, odd ribosomes, and small enigmatic genomes across a large radiation of phyla.</title>
        <authorList>
            <person name="Brown C.T."/>
            <person name="Hug L.A."/>
            <person name="Thomas B.C."/>
            <person name="Sharon I."/>
            <person name="Castelle C.J."/>
            <person name="Singh A."/>
            <person name="Wilkins M.J."/>
            <person name="Williams K.H."/>
            <person name="Banfield J.F."/>
        </authorList>
    </citation>
    <scope>NUCLEOTIDE SEQUENCE [LARGE SCALE GENOMIC DNA]</scope>
</reference>
<feature type="non-terminal residue" evidence="1">
    <location>
        <position position="34"/>
    </location>
</feature>
<evidence type="ECO:0000313" key="1">
    <source>
        <dbReference type="EMBL" id="KKS57188.1"/>
    </source>
</evidence>
<dbReference type="AlphaFoldDB" id="A0A0G1D594"/>
<evidence type="ECO:0000313" key="2">
    <source>
        <dbReference type="Proteomes" id="UP000034837"/>
    </source>
</evidence>